<reference evidence="1" key="4">
    <citation type="submission" date="2025-09" db="UniProtKB">
        <authorList>
            <consortium name="Ensembl"/>
        </authorList>
    </citation>
    <scope>IDENTIFICATION</scope>
</reference>
<dbReference type="Ensembl" id="ENSELUT00000066385.2">
    <property type="protein sequence ID" value="ENSELUP00000061999.1"/>
    <property type="gene ID" value="ENSELUG00000029081.2"/>
</dbReference>
<evidence type="ECO:0000313" key="1">
    <source>
        <dbReference type="Ensembl" id="ENSELUP00000061999.1"/>
    </source>
</evidence>
<proteinExistence type="predicted"/>
<evidence type="ECO:0000313" key="2">
    <source>
        <dbReference type="Proteomes" id="UP000265140"/>
    </source>
</evidence>
<dbReference type="Bgee" id="ENSELUG00000029081">
    <property type="expression patterns" value="Expressed in nose and 2 other cell types or tissues"/>
</dbReference>
<protein>
    <submittedName>
        <fullName evidence="1">Uncharacterized protein</fullName>
    </submittedName>
</protein>
<dbReference type="Proteomes" id="UP000265140">
    <property type="component" value="Chromosome 21"/>
</dbReference>
<name>A0A6Q2Y7Q1_ESOLU</name>
<keyword evidence="2" id="KW-1185">Reference proteome</keyword>
<reference evidence="1" key="3">
    <citation type="submission" date="2025-08" db="UniProtKB">
        <authorList>
            <consortium name="Ensembl"/>
        </authorList>
    </citation>
    <scope>IDENTIFICATION</scope>
</reference>
<sequence length="86" mass="9708">SELGPVVINILCTVTSVCCYFQPGSSWKRDFDLNVANLRGVRKKEWCNITLHTDQNLHDSIPRRTGAVLKGRRINKCITDTRFSGS</sequence>
<dbReference type="InParanoid" id="A0A6Q2Y7Q1"/>
<organism evidence="1 2">
    <name type="scientific">Esox lucius</name>
    <name type="common">Northern pike</name>
    <dbReference type="NCBI Taxonomy" id="8010"/>
    <lineage>
        <taxon>Eukaryota</taxon>
        <taxon>Metazoa</taxon>
        <taxon>Chordata</taxon>
        <taxon>Craniata</taxon>
        <taxon>Vertebrata</taxon>
        <taxon>Euteleostomi</taxon>
        <taxon>Actinopterygii</taxon>
        <taxon>Neopterygii</taxon>
        <taxon>Teleostei</taxon>
        <taxon>Protacanthopterygii</taxon>
        <taxon>Esociformes</taxon>
        <taxon>Esocidae</taxon>
        <taxon>Esox</taxon>
    </lineage>
</organism>
<reference evidence="2" key="1">
    <citation type="journal article" date="2014" name="PLoS ONE">
        <title>The genome and linkage map of the northern pike (Esox lucius): conserved synteny revealed between the salmonid sister group and the Neoteleostei.</title>
        <authorList>
            <person name="Rondeau E.B."/>
            <person name="Minkley D.R."/>
            <person name="Leong J.S."/>
            <person name="Messmer A.M."/>
            <person name="Jantzen J.R."/>
            <person name="von Schalburg K.R."/>
            <person name="Lemon C."/>
            <person name="Bird N.H."/>
            <person name="Koop B.F."/>
        </authorList>
    </citation>
    <scope>NUCLEOTIDE SEQUENCE</scope>
</reference>
<accession>A0A6Q2Y7Q1</accession>
<dbReference type="AlphaFoldDB" id="A0A6Q2Y7Q1"/>
<reference evidence="1" key="2">
    <citation type="submission" date="2020-02" db="EMBL/GenBank/DDBJ databases">
        <title>Esox lucius (northern pike) genome, fEsoLuc1, primary haplotype.</title>
        <authorList>
            <person name="Myers G."/>
            <person name="Karagic N."/>
            <person name="Meyer A."/>
            <person name="Pippel M."/>
            <person name="Reichard M."/>
            <person name="Winkler S."/>
            <person name="Tracey A."/>
            <person name="Sims Y."/>
            <person name="Howe K."/>
            <person name="Rhie A."/>
            <person name="Formenti G."/>
            <person name="Durbin R."/>
            <person name="Fedrigo O."/>
            <person name="Jarvis E.D."/>
        </authorList>
    </citation>
    <scope>NUCLEOTIDE SEQUENCE [LARGE SCALE GENOMIC DNA]</scope>
</reference>